<comment type="caution">
    <text evidence="2">The sequence shown here is derived from an EMBL/GenBank/DDBJ whole genome shotgun (WGS) entry which is preliminary data.</text>
</comment>
<dbReference type="EMBL" id="JAVHJO010000011">
    <property type="protein sequence ID" value="KAK6533668.1"/>
    <property type="molecule type" value="Genomic_DNA"/>
</dbReference>
<feature type="chain" id="PRO_5043676283" evidence="1">
    <location>
        <begin position="20"/>
        <end position="170"/>
    </location>
</feature>
<evidence type="ECO:0000313" key="3">
    <source>
        <dbReference type="Proteomes" id="UP001365542"/>
    </source>
</evidence>
<gene>
    <name evidence="2" type="ORF">TWF694_002601</name>
</gene>
<protein>
    <submittedName>
        <fullName evidence="2">Uncharacterized protein</fullName>
    </submittedName>
</protein>
<proteinExistence type="predicted"/>
<dbReference type="Proteomes" id="UP001365542">
    <property type="component" value="Unassembled WGS sequence"/>
</dbReference>
<keyword evidence="1" id="KW-0732">Signal</keyword>
<reference evidence="2 3" key="1">
    <citation type="submission" date="2019-10" db="EMBL/GenBank/DDBJ databases">
        <authorList>
            <person name="Palmer J.M."/>
        </authorList>
    </citation>
    <scope>NUCLEOTIDE SEQUENCE [LARGE SCALE GENOMIC DNA]</scope>
    <source>
        <strain evidence="2 3">TWF694</strain>
    </source>
</reference>
<evidence type="ECO:0000313" key="2">
    <source>
        <dbReference type="EMBL" id="KAK6533668.1"/>
    </source>
</evidence>
<sequence length="170" mass="17655">MKFTAVTLFALAQITGGFCAAVSSTVAECGSLGVFSPDTILPEGVQASDVRRCADHPLGRDRDLKNASLAPMDAEFTKRSQNNGEMTADTVIAHLSGRSAQACFFGAPYGCTKGFCWKSCGKNGEWCWTANQGGLGQWQACSTFGDCAPSSNYACGAGCTGKSKACGCSC</sequence>
<accession>A0AAV9X516</accession>
<keyword evidence="3" id="KW-1185">Reference proteome</keyword>
<name>A0AAV9X516_9PEZI</name>
<feature type="signal peptide" evidence="1">
    <location>
        <begin position="1"/>
        <end position="19"/>
    </location>
</feature>
<organism evidence="2 3">
    <name type="scientific">Orbilia ellipsospora</name>
    <dbReference type="NCBI Taxonomy" id="2528407"/>
    <lineage>
        <taxon>Eukaryota</taxon>
        <taxon>Fungi</taxon>
        <taxon>Dikarya</taxon>
        <taxon>Ascomycota</taxon>
        <taxon>Pezizomycotina</taxon>
        <taxon>Orbiliomycetes</taxon>
        <taxon>Orbiliales</taxon>
        <taxon>Orbiliaceae</taxon>
        <taxon>Orbilia</taxon>
    </lineage>
</organism>
<dbReference type="AlphaFoldDB" id="A0AAV9X516"/>
<evidence type="ECO:0000256" key="1">
    <source>
        <dbReference type="SAM" id="SignalP"/>
    </source>
</evidence>